<proteinExistence type="predicted"/>
<protein>
    <submittedName>
        <fullName evidence="1">Uncharacterized protein</fullName>
    </submittedName>
</protein>
<sequence>MQFYLAKRRVPAHKAKHNTATPGGKDQGILISVLDLCQHRDAPPASRPLQGVTYNLLLSHLCPKRPHHPGADISASTHALDWAADAGLRSVSSQQLGH</sequence>
<reference evidence="1" key="1">
    <citation type="journal article" date="2021" name="Evol. Appl.">
        <title>The genome of the Pyrenean desman and the effects of bottlenecks and inbreeding on the genomic landscape of an endangered species.</title>
        <authorList>
            <person name="Escoda L."/>
            <person name="Castresana J."/>
        </authorList>
    </citation>
    <scope>NUCLEOTIDE SEQUENCE</scope>
    <source>
        <strain evidence="1">IBE-C5619</strain>
    </source>
</reference>
<dbReference type="EMBL" id="JAGFMF010011642">
    <property type="protein sequence ID" value="KAG8517909.1"/>
    <property type="molecule type" value="Genomic_DNA"/>
</dbReference>
<evidence type="ECO:0000313" key="2">
    <source>
        <dbReference type="Proteomes" id="UP000700334"/>
    </source>
</evidence>
<dbReference type="AlphaFoldDB" id="A0A8J6AX84"/>
<name>A0A8J6AX84_GALPY</name>
<gene>
    <name evidence="1" type="ORF">J0S82_010953</name>
</gene>
<evidence type="ECO:0000313" key="1">
    <source>
        <dbReference type="EMBL" id="KAG8517909.1"/>
    </source>
</evidence>
<keyword evidence="2" id="KW-1185">Reference proteome</keyword>
<accession>A0A8J6AX84</accession>
<organism evidence="1 2">
    <name type="scientific">Galemys pyrenaicus</name>
    <name type="common">Iberian desman</name>
    <name type="synonym">Pyrenean desman</name>
    <dbReference type="NCBI Taxonomy" id="202257"/>
    <lineage>
        <taxon>Eukaryota</taxon>
        <taxon>Metazoa</taxon>
        <taxon>Chordata</taxon>
        <taxon>Craniata</taxon>
        <taxon>Vertebrata</taxon>
        <taxon>Euteleostomi</taxon>
        <taxon>Mammalia</taxon>
        <taxon>Eutheria</taxon>
        <taxon>Laurasiatheria</taxon>
        <taxon>Eulipotyphla</taxon>
        <taxon>Talpidae</taxon>
        <taxon>Galemys</taxon>
    </lineage>
</organism>
<comment type="caution">
    <text evidence="1">The sequence shown here is derived from an EMBL/GenBank/DDBJ whole genome shotgun (WGS) entry which is preliminary data.</text>
</comment>
<dbReference type="Proteomes" id="UP000700334">
    <property type="component" value="Unassembled WGS sequence"/>
</dbReference>